<sequence>MTKILVPPEVLIQVSQQFHQASLQFEWTVNQLELPNGHDAVMGRDDAAAFLCGL</sequence>
<evidence type="ECO:0000313" key="1">
    <source>
        <dbReference type="EMBL" id="NMO95000.1"/>
    </source>
</evidence>
<dbReference type="AlphaFoldDB" id="A0A848M454"/>
<reference evidence="1 2" key="1">
    <citation type="submission" date="2020-04" db="EMBL/GenBank/DDBJ databases">
        <title>Paenibacillus algicola sp. nov., a novel marine bacterium producing alginate lyase.</title>
        <authorList>
            <person name="Huang H."/>
        </authorList>
    </citation>
    <scope>NUCLEOTIDE SEQUENCE [LARGE SCALE GENOMIC DNA]</scope>
    <source>
        <strain evidence="1 2">L7-75</strain>
    </source>
</reference>
<protein>
    <submittedName>
        <fullName evidence="1">Uncharacterized protein</fullName>
    </submittedName>
</protein>
<name>A0A848M454_PAELE</name>
<organism evidence="1 2">
    <name type="scientific">Paenibacillus lemnae</name>
    <dbReference type="NCBI Taxonomy" id="1330551"/>
    <lineage>
        <taxon>Bacteria</taxon>
        <taxon>Bacillati</taxon>
        <taxon>Bacillota</taxon>
        <taxon>Bacilli</taxon>
        <taxon>Bacillales</taxon>
        <taxon>Paenibacillaceae</taxon>
        <taxon>Paenibacillus</taxon>
    </lineage>
</organism>
<evidence type="ECO:0000313" key="2">
    <source>
        <dbReference type="Proteomes" id="UP000565468"/>
    </source>
</evidence>
<dbReference type="EMBL" id="JABBPN010000003">
    <property type="protein sequence ID" value="NMO95000.1"/>
    <property type="molecule type" value="Genomic_DNA"/>
</dbReference>
<keyword evidence="2" id="KW-1185">Reference proteome</keyword>
<dbReference type="RefSeq" id="WP_169503777.1">
    <property type="nucleotide sequence ID" value="NZ_JABBPN010000003.1"/>
</dbReference>
<accession>A0A848M454</accession>
<gene>
    <name evidence="1" type="ORF">HII30_04240</name>
</gene>
<proteinExistence type="predicted"/>
<dbReference type="Proteomes" id="UP000565468">
    <property type="component" value="Unassembled WGS sequence"/>
</dbReference>
<comment type="caution">
    <text evidence="1">The sequence shown here is derived from an EMBL/GenBank/DDBJ whole genome shotgun (WGS) entry which is preliminary data.</text>
</comment>